<gene>
    <name evidence="2" type="ORF">CHLRE_03g174450v5</name>
</gene>
<name>A0A2K3DXB2_CHLRE</name>
<organism evidence="2 3">
    <name type="scientific">Chlamydomonas reinhardtii</name>
    <name type="common">Chlamydomonas smithii</name>
    <dbReference type="NCBI Taxonomy" id="3055"/>
    <lineage>
        <taxon>Eukaryota</taxon>
        <taxon>Viridiplantae</taxon>
        <taxon>Chlorophyta</taxon>
        <taxon>core chlorophytes</taxon>
        <taxon>Chlorophyceae</taxon>
        <taxon>CS clade</taxon>
        <taxon>Chlamydomonadales</taxon>
        <taxon>Chlamydomonadaceae</taxon>
        <taxon>Chlamydomonas</taxon>
    </lineage>
</organism>
<dbReference type="PANTHER" id="PTHR31579">
    <property type="entry name" value="OS03G0796600 PROTEIN"/>
    <property type="match status" value="1"/>
</dbReference>
<keyword evidence="3" id="KW-1185">Reference proteome</keyword>
<dbReference type="ExpressionAtlas" id="A0A2K3DXB2">
    <property type="expression patterns" value="baseline"/>
</dbReference>
<protein>
    <submittedName>
        <fullName evidence="2">Uncharacterized protein</fullName>
    </submittedName>
</protein>
<dbReference type="RefSeq" id="XP_001703287.2">
    <property type="nucleotide sequence ID" value="XM_001703235.2"/>
</dbReference>
<feature type="compositionally biased region" description="Low complexity" evidence="1">
    <location>
        <begin position="541"/>
        <end position="556"/>
    </location>
</feature>
<dbReference type="Gramene" id="PNW85165">
    <property type="protein sequence ID" value="PNW85165"/>
    <property type="gene ID" value="CHLRE_03g174450v5"/>
</dbReference>
<dbReference type="PANTHER" id="PTHR31579:SF1">
    <property type="entry name" value="OS03G0796600 PROTEIN"/>
    <property type="match status" value="1"/>
</dbReference>
<dbReference type="Proteomes" id="UP000006906">
    <property type="component" value="Chromosome 3"/>
</dbReference>
<dbReference type="InterPro" id="IPR006502">
    <property type="entry name" value="PDDEXK-like"/>
</dbReference>
<reference evidence="2 3" key="1">
    <citation type="journal article" date="2007" name="Science">
        <title>The Chlamydomonas genome reveals the evolution of key animal and plant functions.</title>
        <authorList>
            <person name="Merchant S.S."/>
            <person name="Prochnik S.E."/>
            <person name="Vallon O."/>
            <person name="Harris E.H."/>
            <person name="Karpowicz S.J."/>
            <person name="Witman G.B."/>
            <person name="Terry A."/>
            <person name="Salamov A."/>
            <person name="Fritz-Laylin L.K."/>
            <person name="Marechal-Drouard L."/>
            <person name="Marshall W.F."/>
            <person name="Qu L.H."/>
            <person name="Nelson D.R."/>
            <person name="Sanderfoot A.A."/>
            <person name="Spalding M.H."/>
            <person name="Kapitonov V.V."/>
            <person name="Ren Q."/>
            <person name="Ferris P."/>
            <person name="Lindquist E."/>
            <person name="Shapiro H."/>
            <person name="Lucas S.M."/>
            <person name="Grimwood J."/>
            <person name="Schmutz J."/>
            <person name="Cardol P."/>
            <person name="Cerutti H."/>
            <person name="Chanfreau G."/>
            <person name="Chen C.L."/>
            <person name="Cognat V."/>
            <person name="Croft M.T."/>
            <person name="Dent R."/>
            <person name="Dutcher S."/>
            <person name="Fernandez E."/>
            <person name="Fukuzawa H."/>
            <person name="Gonzalez-Ballester D."/>
            <person name="Gonzalez-Halphen D."/>
            <person name="Hallmann A."/>
            <person name="Hanikenne M."/>
            <person name="Hippler M."/>
            <person name="Inwood W."/>
            <person name="Jabbari K."/>
            <person name="Kalanon M."/>
            <person name="Kuras R."/>
            <person name="Lefebvre P.A."/>
            <person name="Lemaire S.D."/>
            <person name="Lobanov A.V."/>
            <person name="Lohr M."/>
            <person name="Manuell A."/>
            <person name="Meier I."/>
            <person name="Mets L."/>
            <person name="Mittag M."/>
            <person name="Mittelmeier T."/>
            <person name="Moroney J.V."/>
            <person name="Moseley J."/>
            <person name="Napoli C."/>
            <person name="Nedelcu A.M."/>
            <person name="Niyogi K."/>
            <person name="Novoselov S.V."/>
            <person name="Paulsen I.T."/>
            <person name="Pazour G."/>
            <person name="Purton S."/>
            <person name="Ral J.P."/>
            <person name="Riano-Pachon D.M."/>
            <person name="Riekhof W."/>
            <person name="Rymarquis L."/>
            <person name="Schroda M."/>
            <person name="Stern D."/>
            <person name="Umen J."/>
            <person name="Willows R."/>
            <person name="Wilson N."/>
            <person name="Zimmer S.L."/>
            <person name="Allmer J."/>
            <person name="Balk J."/>
            <person name="Bisova K."/>
            <person name="Chen C.J."/>
            <person name="Elias M."/>
            <person name="Gendler K."/>
            <person name="Hauser C."/>
            <person name="Lamb M.R."/>
            <person name="Ledford H."/>
            <person name="Long J.C."/>
            <person name="Minagawa J."/>
            <person name="Page M.D."/>
            <person name="Pan J."/>
            <person name="Pootakham W."/>
            <person name="Roje S."/>
            <person name="Rose A."/>
            <person name="Stahlberg E."/>
            <person name="Terauchi A.M."/>
            <person name="Yang P."/>
            <person name="Ball S."/>
            <person name="Bowler C."/>
            <person name="Dieckmann C.L."/>
            <person name="Gladyshev V.N."/>
            <person name="Green P."/>
            <person name="Jorgensen R."/>
            <person name="Mayfield S."/>
            <person name="Mueller-Roeber B."/>
            <person name="Rajamani S."/>
            <person name="Sayre R.T."/>
            <person name="Brokstein P."/>
            <person name="Dubchak I."/>
            <person name="Goodstein D."/>
            <person name="Hornick L."/>
            <person name="Huang Y.W."/>
            <person name="Jhaveri J."/>
            <person name="Luo Y."/>
            <person name="Martinez D."/>
            <person name="Ngau W.C."/>
            <person name="Otillar B."/>
            <person name="Poliakov A."/>
            <person name="Porter A."/>
            <person name="Szajkowski L."/>
            <person name="Werner G."/>
            <person name="Zhou K."/>
            <person name="Grigoriev I.V."/>
            <person name="Rokhsar D.S."/>
            <person name="Grossman A.R."/>
        </authorList>
    </citation>
    <scope>NUCLEOTIDE SEQUENCE [LARGE SCALE GENOMIC DNA]</scope>
    <source>
        <strain evidence="3">CC-503</strain>
    </source>
</reference>
<dbReference type="OrthoDB" id="691424at2759"/>
<dbReference type="EMBL" id="CM008964">
    <property type="protein sequence ID" value="PNW85165.1"/>
    <property type="molecule type" value="Genomic_DNA"/>
</dbReference>
<proteinExistence type="predicted"/>
<dbReference type="PaxDb" id="3055-EDP05969"/>
<accession>A0A2K3DXB2</accession>
<dbReference type="KEGG" id="cre:CHLRE_03g174450v5"/>
<feature type="region of interest" description="Disordered" evidence="1">
    <location>
        <begin position="541"/>
        <end position="568"/>
    </location>
</feature>
<dbReference type="InParanoid" id="A0A2K3DXB2"/>
<evidence type="ECO:0000256" key="1">
    <source>
        <dbReference type="SAM" id="MobiDB-lite"/>
    </source>
</evidence>
<dbReference type="GeneID" id="5728880"/>
<sequence>MLAPHCGRGRMNGSSDQSTGARLVRGRIVLVNCAQARDEISGLARDEPAGRPQAKSPVAQADRDITCAGATNPYTILSASQAPAPSALLLLFALSRPNTLPESTWVKQLPLFTPILEAPLRRPFSALAARRPRVRLATSAFVVANGEHATGGKPAASAPIEIQPSSPWSSASNKKPLALSPRGQLFSDRYAERIGSIDDAFDEDVLFKVDDVAASPSVADAWNAVPPTPNASGQDLAAPAQRAYSRAVCLSFGGNAPAAKTALKEEGGLELKVQQLVADFNLPAVAQQLHTVLLLEQLASHLRSAGLAVEVMSPPRPDQRSPLTTRSIRDPFLVVSAESVSSDVDGARDASKEVETVIVDPALFAHLALAPATPAYLRTLHSILPGPVAPVVADADVTDATPLFTVVARTRLVSLVKSLAPAVSLNFSSHGMEVPPWRRTPALLRRWEPAEKLEQRLALRADVAADSGSLWGSAASSEASSAPASPIVPVFGFAVVAETASAWATPAAAEDEAFGPAAAAATPAMLANLFRRVSSANSEASASDAGSAACSDAGHASDSDEEEDEDVIFGLSPVSLSGLVDEAAAEAADECDFQALKA</sequence>
<feature type="region of interest" description="Disordered" evidence="1">
    <location>
        <begin position="152"/>
        <end position="175"/>
    </location>
</feature>
<evidence type="ECO:0000313" key="2">
    <source>
        <dbReference type="EMBL" id="PNW85165.1"/>
    </source>
</evidence>
<evidence type="ECO:0000313" key="3">
    <source>
        <dbReference type="Proteomes" id="UP000006906"/>
    </source>
</evidence>
<dbReference type="AlphaFoldDB" id="A0A2K3DXB2"/>
<feature type="compositionally biased region" description="Polar residues" evidence="1">
    <location>
        <begin position="163"/>
        <end position="173"/>
    </location>
</feature>